<evidence type="ECO:0000259" key="2">
    <source>
        <dbReference type="Pfam" id="PF07715"/>
    </source>
</evidence>
<comment type="caution">
    <text evidence="4">The sequence shown here is derived from an EMBL/GenBank/DDBJ whole genome shotgun (WGS) entry which is preliminary data.</text>
</comment>
<dbReference type="InterPro" id="IPR008969">
    <property type="entry name" value="CarboxyPept-like_regulatory"/>
</dbReference>
<evidence type="ECO:0000256" key="1">
    <source>
        <dbReference type="SAM" id="SignalP"/>
    </source>
</evidence>
<keyword evidence="5" id="KW-1185">Reference proteome</keyword>
<accession>A0ABX4ENK7</accession>
<reference evidence="4 5" key="1">
    <citation type="submission" date="2017-08" db="EMBL/GenBank/DDBJ databases">
        <title>Comparative genomics of non-oral Prevotella species.</title>
        <authorList>
            <person name="Accetto T."/>
            <person name="Nograsek B."/>
            <person name="Avgustin G."/>
        </authorList>
    </citation>
    <scope>NUCLEOTIDE SEQUENCE [LARGE SCALE GENOMIC DNA]</scope>
    <source>
        <strain evidence="4 5">TC1-1</strain>
    </source>
</reference>
<dbReference type="Proteomes" id="UP000216189">
    <property type="component" value="Unassembled WGS sequence"/>
</dbReference>
<gene>
    <name evidence="4" type="ORF">CIK91_07265</name>
</gene>
<evidence type="ECO:0000259" key="3">
    <source>
        <dbReference type="Pfam" id="PF14905"/>
    </source>
</evidence>
<organism evidence="4 5">
    <name type="scientific">Segatella bryantii</name>
    <name type="common">Prevotella bryantii</name>
    <dbReference type="NCBI Taxonomy" id="77095"/>
    <lineage>
        <taxon>Bacteria</taxon>
        <taxon>Pseudomonadati</taxon>
        <taxon>Bacteroidota</taxon>
        <taxon>Bacteroidia</taxon>
        <taxon>Bacteroidales</taxon>
        <taxon>Prevotellaceae</taxon>
        <taxon>Segatella</taxon>
    </lineage>
</organism>
<evidence type="ECO:0000313" key="5">
    <source>
        <dbReference type="Proteomes" id="UP000216189"/>
    </source>
</evidence>
<keyword evidence="1" id="KW-0732">Signal</keyword>
<dbReference type="InterPro" id="IPR041700">
    <property type="entry name" value="OMP_b-brl_3"/>
</dbReference>
<dbReference type="Pfam" id="PF13715">
    <property type="entry name" value="CarbopepD_reg_2"/>
    <property type="match status" value="1"/>
</dbReference>
<dbReference type="Pfam" id="PF07715">
    <property type="entry name" value="Plug"/>
    <property type="match status" value="1"/>
</dbReference>
<feature type="domain" description="Outer membrane protein beta-barrel" evidence="3">
    <location>
        <begin position="369"/>
        <end position="753"/>
    </location>
</feature>
<name>A0ABX4ENK7_SEGBR</name>
<dbReference type="Gene3D" id="2.60.40.1120">
    <property type="entry name" value="Carboxypeptidase-like, regulatory domain"/>
    <property type="match status" value="1"/>
</dbReference>
<dbReference type="SUPFAM" id="SSF49464">
    <property type="entry name" value="Carboxypeptidase regulatory domain-like"/>
    <property type="match status" value="1"/>
</dbReference>
<feature type="domain" description="TonB-dependent receptor plug" evidence="2">
    <location>
        <begin position="124"/>
        <end position="200"/>
    </location>
</feature>
<keyword evidence="4" id="KW-0675">Receptor</keyword>
<dbReference type="InterPro" id="IPR037066">
    <property type="entry name" value="Plug_dom_sf"/>
</dbReference>
<evidence type="ECO:0000313" key="4">
    <source>
        <dbReference type="EMBL" id="OYP55306.1"/>
    </source>
</evidence>
<dbReference type="Pfam" id="PF14905">
    <property type="entry name" value="OMP_b-brl_3"/>
    <property type="match status" value="1"/>
</dbReference>
<protein>
    <submittedName>
        <fullName evidence="4">TonB-dependent receptor</fullName>
    </submittedName>
</protein>
<dbReference type="EMBL" id="NPJF01000030">
    <property type="protein sequence ID" value="OYP55306.1"/>
    <property type="molecule type" value="Genomic_DNA"/>
</dbReference>
<feature type="chain" id="PRO_5047466161" evidence="1">
    <location>
        <begin position="21"/>
        <end position="775"/>
    </location>
</feature>
<dbReference type="RefSeq" id="WP_094448501.1">
    <property type="nucleotide sequence ID" value="NZ_CP091802.1"/>
</dbReference>
<dbReference type="SUPFAM" id="SSF56935">
    <property type="entry name" value="Porins"/>
    <property type="match status" value="1"/>
</dbReference>
<sequence>MRKYFELLIMFLGLCPMLMAQNIQGVVTDAKGMPISFANVVELLQADSSFVKGTVSKEDGTFMLEDIKTGNIIRVSLIGYETQYINYTGQTTITLKLKESTNMLGDVVVKSSLPKTMLRGEGMITNIEGSVLEKTSNMEQLLSRIPNVSAKDGQIEVFGRGTPVIFINGRKMQDQMDLQRLQPSNIKKIEVINNPGARYDASVKSVIRITTKKMQGEGFSFDNKTTFSVNEEKRLSSYESFQGNYRRGGLDVNGFLYGAYAHTPENKQVTQYSYITDTWQQNMNVNQEFTNINPYARLGVSYMLGEESNLGISISYNRFAKDNGEGTETFNIMQNNVQKESSIVDYLSPGQSTTYSANAYYVGKIGGLNVDFNTDYYWYGKKQWMDLHEMVFDEYRQAETEKSDVCSYRNNRNSLLASKLVLSIPLLNGTFSLGGEYSHVNRRSHYQVEPEVVDNEKEKVKESMTSAFVDYSRKFGQLTMQAGLRYEYINFDYYYNDLYIAEQSKTYGNWFPSLALSLPVGKTQMQLTYATDIYRPSYNELRSGVQYDNQYTYESGNPFLVPSITHNLTYGLSWEWLNLQLVYSHISDEVCTMTQTYRGDPMKSLARPENINSYNSFQAGLTLNPTFGIWHPTLETMLYKQWLKMNTHVGNKLDNPVAVFQLTNAFDFKLLTASFVMTAQTEGNMGNKCIRQGYFNTDLSLYKSLLKNRLTLTLDVSDVFGTGNQHRTFYSGAQRTMLYDLNSTSTITFSIRYRFNATNSKYKGTGAGQSQKNRM</sequence>
<proteinExistence type="predicted"/>
<feature type="signal peptide" evidence="1">
    <location>
        <begin position="1"/>
        <end position="20"/>
    </location>
</feature>
<dbReference type="InterPro" id="IPR012910">
    <property type="entry name" value="Plug_dom"/>
</dbReference>
<dbReference type="Gene3D" id="2.170.130.10">
    <property type="entry name" value="TonB-dependent receptor, plug domain"/>
    <property type="match status" value="1"/>
</dbReference>